<name>A0ABY9M8I8_9BURK</name>
<dbReference type="GO" id="GO:0016787">
    <property type="term" value="F:hydrolase activity"/>
    <property type="evidence" value="ECO:0007669"/>
    <property type="project" value="UniProtKB-KW"/>
</dbReference>
<dbReference type="Pfam" id="PF13392">
    <property type="entry name" value="HNH_3"/>
    <property type="match status" value="1"/>
</dbReference>
<reference evidence="2 3" key="1">
    <citation type="submission" date="2023-08" db="EMBL/GenBank/DDBJ databases">
        <title>Achromobacter seleniivolatilans sp. nov., isolated from seleniferous soil.</title>
        <authorList>
            <person name="Zhang S."/>
            <person name="Li K."/>
            <person name="Peng J."/>
            <person name="Zhao Q."/>
            <person name="Wang H."/>
            <person name="Guo Y."/>
        </authorList>
    </citation>
    <scope>NUCLEOTIDE SEQUENCE [LARGE SCALE GENOMIC DNA]</scope>
    <source>
        <strain evidence="2 3">R39</strain>
    </source>
</reference>
<proteinExistence type="predicted"/>
<keyword evidence="2" id="KW-0540">Nuclease</keyword>
<evidence type="ECO:0000313" key="2">
    <source>
        <dbReference type="EMBL" id="WMD23326.1"/>
    </source>
</evidence>
<dbReference type="EMBL" id="CP132976">
    <property type="protein sequence ID" value="WMD23326.1"/>
    <property type="molecule type" value="Genomic_DNA"/>
</dbReference>
<gene>
    <name evidence="2" type="ORF">RAS12_13425</name>
</gene>
<dbReference type="InterPro" id="IPR003615">
    <property type="entry name" value="HNH_nuc"/>
</dbReference>
<dbReference type="GO" id="GO:0004519">
    <property type="term" value="F:endonuclease activity"/>
    <property type="evidence" value="ECO:0007669"/>
    <property type="project" value="UniProtKB-KW"/>
</dbReference>
<dbReference type="Gene3D" id="3.90.75.20">
    <property type="match status" value="1"/>
</dbReference>
<keyword evidence="3" id="KW-1185">Reference proteome</keyword>
<organism evidence="2 3">
    <name type="scientific">Achromobacter seleniivolatilans</name>
    <dbReference type="NCBI Taxonomy" id="3047478"/>
    <lineage>
        <taxon>Bacteria</taxon>
        <taxon>Pseudomonadati</taxon>
        <taxon>Pseudomonadota</taxon>
        <taxon>Betaproteobacteria</taxon>
        <taxon>Burkholderiales</taxon>
        <taxon>Alcaligenaceae</taxon>
        <taxon>Achromobacter</taxon>
    </lineage>
</organism>
<dbReference type="EC" id="3.1.-.-" evidence="2"/>
<feature type="domain" description="HNH nuclease" evidence="1">
    <location>
        <begin position="136"/>
        <end position="180"/>
    </location>
</feature>
<dbReference type="RefSeq" id="WP_306950652.1">
    <property type="nucleotide sequence ID" value="NZ_CP132976.1"/>
</dbReference>
<dbReference type="SUPFAM" id="SSF54060">
    <property type="entry name" value="His-Me finger endonucleases"/>
    <property type="match status" value="1"/>
</dbReference>
<sequence length="214" mass="23976">MKGAPGQIRRAWTDIERAVLRKFYPDVPTAVISVALGRPLTQVYQQARKLGLAKSVAYLASEAACRLRRGDRVGAAFQFPKGHSPWNKGKKGVATGGHETRFKAGMLPHNHVPVGTEVPDADGYIKRKIAEPKTWVYVHRYEWERVHGPIPKTHALAFKDGNKANVSLDNLELRTKREMMLRNSVHNLPAELVEVIQLQGALKRKINGQHRRAA</sequence>
<protein>
    <submittedName>
        <fullName evidence="2">HNH endonuclease signature motif containing protein</fullName>
        <ecNumber evidence="2">3.1.-.-</ecNumber>
    </submittedName>
</protein>
<accession>A0ABY9M8I8</accession>
<evidence type="ECO:0000313" key="3">
    <source>
        <dbReference type="Proteomes" id="UP001234798"/>
    </source>
</evidence>
<dbReference type="Proteomes" id="UP001234798">
    <property type="component" value="Chromosome"/>
</dbReference>
<evidence type="ECO:0000259" key="1">
    <source>
        <dbReference type="Pfam" id="PF13392"/>
    </source>
</evidence>
<dbReference type="InterPro" id="IPR044925">
    <property type="entry name" value="His-Me_finger_sf"/>
</dbReference>
<keyword evidence="2" id="KW-0255">Endonuclease</keyword>
<keyword evidence="2" id="KW-0378">Hydrolase</keyword>